<feature type="compositionally biased region" description="Low complexity" evidence="1">
    <location>
        <begin position="344"/>
        <end position="356"/>
    </location>
</feature>
<dbReference type="EMBL" id="JANBPY010000675">
    <property type="protein sequence ID" value="KAJ1964663.1"/>
    <property type="molecule type" value="Genomic_DNA"/>
</dbReference>
<sequence>MADDHQRSPYRLQRLLHPNPEEEQQYYPAVGTFDSPNPPRPTSPPGSSRDDARYPGQAEYTSPSSHYRSSNSYYPEKDGRSTYEANPVYPYTTSTVRDPIYGRSPTRETREEPPFYDPVTHVAAPYGSPYSHPREERGHRTLTEYRSSQASRDAPYTDYYSSHNTTTVYDDPYAEYGRRAYGDHHTPDGPAVGYFAADKPSTEYHPDAYKSRTDHYGYEYPSHSYPRSQDAESSRYRDSSHQPGQSLPVSVSSYTSPSRAETTDHRPPARTAMSISSLLLNDEPSAPSEPPPSDPYANASQPYSYPPREPSPRSREFFGGFSEYSNQSGVYQADHEEAGYPSRYPEYPYGSGEPYPANYQDPSVMSPSSTSRGYHTNRATYYSSPDQTTVSNTYLTKEHVSDPSHSLVGPPGVSRTSGDYYGRSGEGVTPDDEGLMGRTSQPTRSPGAQRGRGRYRRTSASHQSTDDTLVAANKLGAYSRMWADTQRQRDRARNAGSNVDVHDLLDQGSPKRGRPREPVDPEAPFCRESLVMMLRWHKKTRKILD</sequence>
<feature type="compositionally biased region" description="Basic and acidic residues" evidence="1">
    <location>
        <begin position="229"/>
        <end position="240"/>
    </location>
</feature>
<evidence type="ECO:0000313" key="3">
    <source>
        <dbReference type="Proteomes" id="UP001150925"/>
    </source>
</evidence>
<evidence type="ECO:0000313" key="2">
    <source>
        <dbReference type="EMBL" id="KAJ1964663.1"/>
    </source>
</evidence>
<comment type="caution">
    <text evidence="2">The sequence shown here is derived from an EMBL/GenBank/DDBJ whole genome shotgun (WGS) entry which is preliminary data.</text>
</comment>
<feature type="compositionally biased region" description="Basic and acidic residues" evidence="1">
    <location>
        <begin position="176"/>
        <end position="187"/>
    </location>
</feature>
<feature type="compositionally biased region" description="Polar residues" evidence="1">
    <location>
        <begin position="360"/>
        <end position="395"/>
    </location>
</feature>
<reference evidence="2" key="1">
    <citation type="submission" date="2022-07" db="EMBL/GenBank/DDBJ databases">
        <title>Phylogenomic reconstructions and comparative analyses of Kickxellomycotina fungi.</title>
        <authorList>
            <person name="Reynolds N.K."/>
            <person name="Stajich J.E."/>
            <person name="Barry K."/>
            <person name="Grigoriev I.V."/>
            <person name="Crous P."/>
            <person name="Smith M.E."/>
        </authorList>
    </citation>
    <scope>NUCLEOTIDE SEQUENCE</scope>
    <source>
        <strain evidence="2">RSA 1196</strain>
    </source>
</reference>
<protein>
    <submittedName>
        <fullName evidence="2">Uncharacterized protein</fullName>
    </submittedName>
</protein>
<proteinExistence type="predicted"/>
<feature type="region of interest" description="Disordered" evidence="1">
    <location>
        <begin position="1"/>
        <end position="523"/>
    </location>
</feature>
<keyword evidence="3" id="KW-1185">Reference proteome</keyword>
<feature type="compositionally biased region" description="Polar residues" evidence="1">
    <location>
        <begin position="159"/>
        <end position="168"/>
    </location>
</feature>
<gene>
    <name evidence="2" type="ORF">IWQ62_002873</name>
</gene>
<accession>A0A9W8ASW9</accession>
<name>A0A9W8ASW9_9FUNG</name>
<dbReference type="Proteomes" id="UP001150925">
    <property type="component" value="Unassembled WGS sequence"/>
</dbReference>
<feature type="compositionally biased region" description="Basic and acidic residues" evidence="1">
    <location>
        <begin position="200"/>
        <end position="217"/>
    </location>
</feature>
<dbReference type="OrthoDB" id="10376822at2759"/>
<feature type="compositionally biased region" description="Low complexity" evidence="1">
    <location>
        <begin position="60"/>
        <end position="74"/>
    </location>
</feature>
<feature type="compositionally biased region" description="Polar residues" evidence="1">
    <location>
        <begin position="241"/>
        <end position="260"/>
    </location>
</feature>
<feature type="non-terminal residue" evidence="2">
    <location>
        <position position="545"/>
    </location>
</feature>
<feature type="compositionally biased region" description="Basic and acidic residues" evidence="1">
    <location>
        <begin position="132"/>
        <end position="143"/>
    </location>
</feature>
<organism evidence="2 3">
    <name type="scientific">Dispira parvispora</name>
    <dbReference type="NCBI Taxonomy" id="1520584"/>
    <lineage>
        <taxon>Eukaryota</taxon>
        <taxon>Fungi</taxon>
        <taxon>Fungi incertae sedis</taxon>
        <taxon>Zoopagomycota</taxon>
        <taxon>Kickxellomycotina</taxon>
        <taxon>Dimargaritomycetes</taxon>
        <taxon>Dimargaritales</taxon>
        <taxon>Dimargaritaceae</taxon>
        <taxon>Dispira</taxon>
    </lineage>
</organism>
<dbReference type="AlphaFoldDB" id="A0A9W8ASW9"/>
<evidence type="ECO:0000256" key="1">
    <source>
        <dbReference type="SAM" id="MobiDB-lite"/>
    </source>
</evidence>